<reference evidence="2 3" key="1">
    <citation type="submission" date="2020-02" db="EMBL/GenBank/DDBJ databases">
        <title>Genomic and physiological characterization of two novel Nitrospinaceae genera.</title>
        <authorList>
            <person name="Mueller A.J."/>
            <person name="Jung M.-Y."/>
            <person name="Strachan C.R."/>
            <person name="Herbold C.W."/>
            <person name="Kirkegaard R.H."/>
            <person name="Daims H."/>
        </authorList>
    </citation>
    <scope>NUCLEOTIDE SEQUENCE [LARGE SCALE GENOMIC DNA]</scope>
    <source>
        <strain evidence="2">EB</strain>
    </source>
</reference>
<accession>A0A7T0G0N1</accession>
<dbReference type="AlphaFoldDB" id="A0A7T0G0N1"/>
<name>A0A7T0G0N1_9BACT</name>
<dbReference type="EMBL" id="CP048685">
    <property type="protein sequence ID" value="QPJ62011.1"/>
    <property type="molecule type" value="Genomic_DNA"/>
</dbReference>
<evidence type="ECO:0000313" key="3">
    <source>
        <dbReference type="Proteomes" id="UP000594688"/>
    </source>
</evidence>
<feature type="signal peptide" evidence="1">
    <location>
        <begin position="1"/>
        <end position="20"/>
    </location>
</feature>
<proteinExistence type="predicted"/>
<dbReference type="Proteomes" id="UP000594688">
    <property type="component" value="Chromosome"/>
</dbReference>
<keyword evidence="1" id="KW-0732">Signal</keyword>
<sequence length="110" mass="12327">MTKHLILLLILLGLPNIGWASTGDSCSPPYEPSNVIEATLRYSEAMDYIAEASNTCSQQFADQFIEIYRESWLISDGCLKVTIEDVEAALERRIKENAQTKKGRSEKTSI</sequence>
<evidence type="ECO:0000256" key="1">
    <source>
        <dbReference type="SAM" id="SignalP"/>
    </source>
</evidence>
<gene>
    <name evidence="2" type="ORF">G3M70_09050</name>
</gene>
<organism evidence="2 3">
    <name type="scientific">Candidatus Nitronauta litoralis</name>
    <dbReference type="NCBI Taxonomy" id="2705533"/>
    <lineage>
        <taxon>Bacteria</taxon>
        <taxon>Pseudomonadati</taxon>
        <taxon>Nitrospinota/Tectimicrobiota group</taxon>
        <taxon>Nitrospinota</taxon>
        <taxon>Nitrospinia</taxon>
        <taxon>Nitrospinales</taxon>
        <taxon>Nitrospinaceae</taxon>
        <taxon>Candidatus Nitronauta</taxon>
    </lineage>
</organism>
<protein>
    <submittedName>
        <fullName evidence="2">Uncharacterized protein</fullName>
    </submittedName>
</protein>
<evidence type="ECO:0000313" key="2">
    <source>
        <dbReference type="EMBL" id="QPJ62011.1"/>
    </source>
</evidence>
<dbReference type="KEGG" id="nli:G3M70_09050"/>
<feature type="chain" id="PRO_5032719868" evidence="1">
    <location>
        <begin position="21"/>
        <end position="110"/>
    </location>
</feature>